<evidence type="ECO:0000256" key="2">
    <source>
        <dbReference type="SAM" id="SignalP"/>
    </source>
</evidence>
<evidence type="ECO:0000313" key="3">
    <source>
        <dbReference type="EMBL" id="SIT17482.1"/>
    </source>
</evidence>
<dbReference type="AlphaFoldDB" id="A0A1N7Q3P3"/>
<dbReference type="OrthoDB" id="7626141at2"/>
<dbReference type="Gene3D" id="2.40.420.20">
    <property type="match status" value="1"/>
</dbReference>
<gene>
    <name evidence="3" type="ORF">SAMN05421774_10752</name>
</gene>
<dbReference type="Gene3D" id="1.10.287.470">
    <property type="entry name" value="Helix hairpin bin"/>
    <property type="match status" value="1"/>
</dbReference>
<feature type="chain" id="PRO_5012658989" evidence="2">
    <location>
        <begin position="25"/>
        <end position="496"/>
    </location>
</feature>
<dbReference type="GO" id="GO:1990281">
    <property type="term" value="C:efflux pump complex"/>
    <property type="evidence" value="ECO:0007669"/>
    <property type="project" value="TreeGrafter"/>
</dbReference>
<dbReference type="Gene3D" id="2.40.30.170">
    <property type="match status" value="1"/>
</dbReference>
<dbReference type="PANTHER" id="PTHR30469">
    <property type="entry name" value="MULTIDRUG RESISTANCE PROTEIN MDTA"/>
    <property type="match status" value="1"/>
</dbReference>
<keyword evidence="2" id="KW-0732">Signal</keyword>
<dbReference type="SUPFAM" id="SSF111369">
    <property type="entry name" value="HlyD-like secretion proteins"/>
    <property type="match status" value="1"/>
</dbReference>
<proteinExistence type="predicted"/>
<dbReference type="GO" id="GO:0015562">
    <property type="term" value="F:efflux transmembrane transporter activity"/>
    <property type="evidence" value="ECO:0007669"/>
    <property type="project" value="TreeGrafter"/>
</dbReference>
<evidence type="ECO:0000256" key="1">
    <source>
        <dbReference type="SAM" id="MobiDB-lite"/>
    </source>
</evidence>
<organism evidence="3 4">
    <name type="scientific">Gemmobacter megaterium</name>
    <dbReference type="NCBI Taxonomy" id="1086013"/>
    <lineage>
        <taxon>Bacteria</taxon>
        <taxon>Pseudomonadati</taxon>
        <taxon>Pseudomonadota</taxon>
        <taxon>Alphaproteobacteria</taxon>
        <taxon>Rhodobacterales</taxon>
        <taxon>Paracoccaceae</taxon>
        <taxon>Gemmobacter</taxon>
    </lineage>
</organism>
<dbReference type="Proteomes" id="UP000186141">
    <property type="component" value="Unassembled WGS sequence"/>
</dbReference>
<dbReference type="RefSeq" id="WP_076533096.1">
    <property type="nucleotide sequence ID" value="NZ_BMEH01000007.1"/>
</dbReference>
<feature type="region of interest" description="Disordered" evidence="1">
    <location>
        <begin position="422"/>
        <end position="441"/>
    </location>
</feature>
<sequence length="496" mass="52674">MRFVMRSMVAMCLLAVTLAVLALAAHSIYSGLQARWAEKSVPRVARERIYAAPVISVASGTVVPEMEVYGEIRSRRTLEVRAPRAGRIIWLADGFEDGAEVSEGQTLLRLDPSDAQAALNLALSDRRRAEADARDAARGRDLALDELASAQGQAELRRAAADRQRTLRDRGVGSDAAVETAELAAQQAEQAVLSRRQAVASAEAQVDQAAVALGRLDITIAEAERALAETEVMAKFTGRLSDVAVVQGGLVGQNEKLGQIVDPHALEVSARISTAQFARLVGPDGTLRPTTIVAELDLPGVQMTAQGQLARSGAVVGTGQAGRVIYATLDIAPGFQPGDFVTLRIPERPLNDVVALPSTALGNDGTVLALGPDERLESVVVALERRQGDTVIVRAPILEGRDVVAERTALLGAGVRVRPIRQGDQRATATPEGSGPATAQAAETVELTPERRAALISIVEENARMPKEAKARIIAQLSQDKVPVQMVERLESRIGG</sequence>
<dbReference type="STRING" id="1086013.SAMN05421774_10752"/>
<evidence type="ECO:0000313" key="4">
    <source>
        <dbReference type="Proteomes" id="UP000186141"/>
    </source>
</evidence>
<name>A0A1N7Q3P3_9RHOB</name>
<dbReference type="Gene3D" id="2.40.50.100">
    <property type="match status" value="1"/>
</dbReference>
<feature type="signal peptide" evidence="2">
    <location>
        <begin position="1"/>
        <end position="24"/>
    </location>
</feature>
<accession>A0A1N7Q3P3</accession>
<dbReference type="EMBL" id="FTOT01000007">
    <property type="protein sequence ID" value="SIT17482.1"/>
    <property type="molecule type" value="Genomic_DNA"/>
</dbReference>
<reference evidence="3 4" key="1">
    <citation type="submission" date="2017-01" db="EMBL/GenBank/DDBJ databases">
        <authorList>
            <person name="Mah S.A."/>
            <person name="Swanson W.J."/>
            <person name="Moy G.W."/>
            <person name="Vacquier V.D."/>
        </authorList>
    </citation>
    <scope>NUCLEOTIDE SEQUENCE [LARGE SCALE GENOMIC DNA]</scope>
    <source>
        <strain evidence="3 4">DSM 26375</strain>
    </source>
</reference>
<protein>
    <submittedName>
        <fullName evidence="3">HlyD family secretion protein</fullName>
    </submittedName>
</protein>
<keyword evidence="4" id="KW-1185">Reference proteome</keyword>